<keyword evidence="2" id="KW-1185">Reference proteome</keyword>
<proteinExistence type="predicted"/>
<dbReference type="EMBL" id="CP081864">
    <property type="protein sequence ID" value="QZN94672.1"/>
    <property type="molecule type" value="Genomic_DNA"/>
</dbReference>
<evidence type="ECO:0000313" key="2">
    <source>
        <dbReference type="Proteomes" id="UP000825886"/>
    </source>
</evidence>
<sequence>MYYIQRDSQGFLVRVADVPFDEMTGKLAKDSPEAILWRKNQEVMLNGLQQLRQSDLEMVRVLEDLIQVLTQKGVINITDFPAAAQLKLINRAHAREALNGGLSKLINDEDEAMF</sequence>
<dbReference type="RefSeq" id="WP_222157791.1">
    <property type="nucleotide sequence ID" value="NZ_CP081864.1"/>
</dbReference>
<reference evidence="1 2" key="1">
    <citation type="submission" date="2021-08" db="EMBL/GenBank/DDBJ databases">
        <title>Culture and genomic analysis of Symbiopectobacterium purcellii sp. nov. gen. nov., isolated from the leafhopper Empoasca decipiens.</title>
        <authorList>
            <person name="Nadal-Jimenez P."/>
            <person name="Siozios S."/>
            <person name="Halliday N."/>
            <person name="Camara M."/>
            <person name="Hurst G.D.D."/>
        </authorList>
    </citation>
    <scope>NUCLEOTIDE SEQUENCE [LARGE SCALE GENOMIC DNA]</scope>
    <source>
        <strain evidence="1 2">SyEd1</strain>
    </source>
</reference>
<accession>A0ABX9AHP3</accession>
<name>A0ABX9AHP3_9ENTR</name>
<evidence type="ECO:0000313" key="1">
    <source>
        <dbReference type="EMBL" id="QZN94672.1"/>
    </source>
</evidence>
<protein>
    <submittedName>
        <fullName evidence="1">Tryptophan synthase subunit beta</fullName>
    </submittedName>
</protein>
<organism evidence="1 2">
    <name type="scientific">Symbiopectobacterium purcellii</name>
    <dbReference type="NCBI Taxonomy" id="2871826"/>
    <lineage>
        <taxon>Bacteria</taxon>
        <taxon>Pseudomonadati</taxon>
        <taxon>Pseudomonadota</taxon>
        <taxon>Gammaproteobacteria</taxon>
        <taxon>Enterobacterales</taxon>
        <taxon>Enterobacteriaceae</taxon>
    </lineage>
</organism>
<dbReference type="Proteomes" id="UP000825886">
    <property type="component" value="Chromosome"/>
</dbReference>
<gene>
    <name evidence="1" type="ORF">K6K13_15465</name>
</gene>